<feature type="transmembrane region" description="Helical" evidence="2">
    <location>
        <begin position="866"/>
        <end position="887"/>
    </location>
</feature>
<evidence type="ECO:0000313" key="4">
    <source>
        <dbReference type="Proteomes" id="UP000325395"/>
    </source>
</evidence>
<feature type="compositionally biased region" description="Basic and acidic residues" evidence="1">
    <location>
        <begin position="507"/>
        <end position="519"/>
    </location>
</feature>
<accession>A0ABQ6WJV2</accession>
<feature type="compositionally biased region" description="Basic and acidic residues" evidence="1">
    <location>
        <begin position="527"/>
        <end position="537"/>
    </location>
</feature>
<dbReference type="EMBL" id="ML735739">
    <property type="protein sequence ID" value="KAE8417320.1"/>
    <property type="molecule type" value="Genomic_DNA"/>
</dbReference>
<feature type="compositionally biased region" description="Basic and acidic residues" evidence="1">
    <location>
        <begin position="77"/>
        <end position="88"/>
    </location>
</feature>
<feature type="compositionally biased region" description="Polar residues" evidence="1">
    <location>
        <begin position="656"/>
        <end position="666"/>
    </location>
</feature>
<keyword evidence="2" id="KW-1133">Transmembrane helix</keyword>
<feature type="compositionally biased region" description="Polar residues" evidence="1">
    <location>
        <begin position="594"/>
        <end position="613"/>
    </location>
</feature>
<feature type="compositionally biased region" description="Polar residues" evidence="1">
    <location>
        <begin position="478"/>
        <end position="493"/>
    </location>
</feature>
<sequence length="924" mass="102978">MEGHIPLPKGHLLNLQPRARNGRRTKFSDQEAENEQNGAHPPGSDQKSAGPKIGSPGTPQTLLRRGKATKLPMPRAFADKGTEQKRETSVTPQTKQQNVKRHGQMKRSPGASDRESPNSTDKDREQYWRKVRGKFDREPPTASRSKDKQKDYYQEAYRKIISLASSPKHEIAKHKQKTASPTTRGQRGSEQGAKSKTKIAGPTIGNQDGPVSHSKEHSENHNGFQSSKDKPTSHETHDTIPQRSPDKTGNTTDSSIHSHPSISPVSGPSSSMTEWEDRFVVNMPSAKDPNPPTMSVEQIVEFQKSIENVHKEGETMLDPDTLPSPRTTTPEDNPNLPDPERKQLSTLDGQDSRSSRSAEAGEQPATYQSGHNRYYSPDEIGKQRFSTIWEESPSRIKPKVSDANPDGSFLGCREIKGPYDKNPDEILFFSSTTERPRVVDVSTPMAKPKDWKKIMTQTHSTTAASEEMTAAQEERKPTFQSSKHAQCSKQSPKTMCHETICQRQDKAETPAHVSGKENTNHAARATRTQDQRKSHGDDVFIITPTITRTMVNTVETRGATPKRSGIPPRIAGETIKDVRSKPQMHPSPSGLRRATQNSWERSNATWPTPSFSRDTPVKNVPGTPQARAELGHMSAERRRAIRGYIRMPVMVKSRTENLGQRIHNTTPPKAPAAPPKNDYQIPARSISDSSQSIPSSGHDISPASSLTRDQRYPKAPMQTARIVEVAELDGLQVDDPKDERKTDHKENDKSGGKYTHEEHLRSKVADLRADLQTSGLQADYRGLLNSITMSLIMDVFFLSAAQAQGLFTQIIDNRHSRTVLFKIALNCILNMVEHCLHVFRNLLQACSIYTTTGVWPRPSERDLARFLTDLCQVVIYIGVLGSIMMLLGRAVEYVILIGSWIVWFVRPLGWFLGALGRVLQGMTS</sequence>
<proteinExistence type="predicted"/>
<feature type="compositionally biased region" description="Basic and acidic residues" evidence="1">
    <location>
        <begin position="112"/>
        <end position="158"/>
    </location>
</feature>
<feature type="region of interest" description="Disordered" evidence="1">
    <location>
        <begin position="557"/>
        <end position="635"/>
    </location>
</feature>
<evidence type="ECO:0000256" key="1">
    <source>
        <dbReference type="SAM" id="MobiDB-lite"/>
    </source>
</evidence>
<feature type="compositionally biased region" description="Low complexity" evidence="1">
    <location>
        <begin position="458"/>
        <end position="471"/>
    </location>
</feature>
<keyword evidence="2" id="KW-0472">Membrane</keyword>
<feature type="compositionally biased region" description="Low complexity" evidence="1">
    <location>
        <begin position="685"/>
        <end position="701"/>
    </location>
</feature>
<name>A0ABQ6WJV2_9EURO</name>
<feature type="region of interest" description="Disordered" evidence="1">
    <location>
        <begin position="507"/>
        <end position="537"/>
    </location>
</feature>
<keyword evidence="2" id="KW-0812">Transmembrane</keyword>
<feature type="compositionally biased region" description="Low complexity" evidence="1">
    <location>
        <begin position="254"/>
        <end position="271"/>
    </location>
</feature>
<dbReference type="Proteomes" id="UP000325395">
    <property type="component" value="Unassembled WGS sequence"/>
</dbReference>
<evidence type="ECO:0008006" key="5">
    <source>
        <dbReference type="Google" id="ProtNLM"/>
    </source>
</evidence>
<gene>
    <name evidence="3" type="ORF">BDV36DRAFT_296202</name>
</gene>
<evidence type="ECO:0000256" key="2">
    <source>
        <dbReference type="SAM" id="Phobius"/>
    </source>
</evidence>
<feature type="compositionally biased region" description="Basic and acidic residues" evidence="1">
    <location>
        <begin position="734"/>
        <end position="757"/>
    </location>
</feature>
<evidence type="ECO:0000313" key="3">
    <source>
        <dbReference type="EMBL" id="KAE8417320.1"/>
    </source>
</evidence>
<feature type="region of interest" description="Disordered" evidence="1">
    <location>
        <begin position="458"/>
        <end position="495"/>
    </location>
</feature>
<feature type="transmembrane region" description="Helical" evidence="2">
    <location>
        <begin position="893"/>
        <end position="915"/>
    </location>
</feature>
<reference evidence="3 4" key="1">
    <citation type="submission" date="2019-04" db="EMBL/GenBank/DDBJ databases">
        <authorList>
            <consortium name="DOE Joint Genome Institute"/>
            <person name="Mondo S."/>
            <person name="Kjaerbolling I."/>
            <person name="Vesth T."/>
            <person name="Frisvad J.C."/>
            <person name="Nybo J.L."/>
            <person name="Theobald S."/>
            <person name="Kildgaard S."/>
            <person name="Isbrandt T."/>
            <person name="Kuo A."/>
            <person name="Sato A."/>
            <person name="Lyhne E.K."/>
            <person name="Kogle M.E."/>
            <person name="Wiebenga A."/>
            <person name="Kun R.S."/>
            <person name="Lubbers R.J."/>
            <person name="Makela M.R."/>
            <person name="Barry K."/>
            <person name="Chovatia M."/>
            <person name="Clum A."/>
            <person name="Daum C."/>
            <person name="Haridas S."/>
            <person name="He G."/>
            <person name="LaButti K."/>
            <person name="Lipzen A."/>
            <person name="Riley R."/>
            <person name="Salamov A."/>
            <person name="Simmons B.A."/>
            <person name="Magnuson J.K."/>
            <person name="Henrissat B."/>
            <person name="Mortensen U.H."/>
            <person name="Larsen T.O."/>
            <person name="Devries R.P."/>
            <person name="Grigoriev I.V."/>
            <person name="Machida M."/>
            <person name="Baker S.E."/>
            <person name="Andersen M.R."/>
            <person name="Cantor M.N."/>
            <person name="Hua S.X."/>
        </authorList>
    </citation>
    <scope>NUCLEOTIDE SEQUENCE [LARGE SCALE GENOMIC DNA]</scope>
    <source>
        <strain evidence="3 4">CBS 117616</strain>
    </source>
</reference>
<feature type="region of interest" description="Disordered" evidence="1">
    <location>
        <begin position="1"/>
        <end position="409"/>
    </location>
</feature>
<keyword evidence="4" id="KW-1185">Reference proteome</keyword>
<feature type="region of interest" description="Disordered" evidence="1">
    <location>
        <begin position="656"/>
        <end position="757"/>
    </location>
</feature>
<feature type="compositionally biased region" description="Basic and acidic residues" evidence="1">
    <location>
        <begin position="227"/>
        <end position="246"/>
    </location>
</feature>
<protein>
    <recommendedName>
        <fullName evidence="5">NTP binding protein</fullName>
    </recommendedName>
</protein>
<feature type="compositionally biased region" description="Polar residues" evidence="1">
    <location>
        <begin position="178"/>
        <end position="194"/>
    </location>
</feature>
<organism evidence="3 4">
    <name type="scientific">Aspergillus pseudocaelatus</name>
    <dbReference type="NCBI Taxonomy" id="1825620"/>
    <lineage>
        <taxon>Eukaryota</taxon>
        <taxon>Fungi</taxon>
        <taxon>Dikarya</taxon>
        <taxon>Ascomycota</taxon>
        <taxon>Pezizomycotina</taxon>
        <taxon>Eurotiomycetes</taxon>
        <taxon>Eurotiomycetidae</taxon>
        <taxon>Eurotiales</taxon>
        <taxon>Aspergillaceae</taxon>
        <taxon>Aspergillus</taxon>
        <taxon>Aspergillus subgen. Circumdati</taxon>
    </lineage>
</organism>